<dbReference type="InterPro" id="IPR020936">
    <property type="entry name" value="TrhO"/>
</dbReference>
<dbReference type="InterPro" id="IPR022111">
    <property type="entry name" value="Rhodanese_C"/>
</dbReference>
<comment type="caution">
    <text evidence="2">The sequence shown here is derived from an EMBL/GenBank/DDBJ whole genome shotgun (WGS) entry which is preliminary data.</text>
</comment>
<dbReference type="EMBL" id="BACD03000052">
    <property type="protein sequence ID" value="GAO51768.1"/>
    <property type="molecule type" value="Genomic_DNA"/>
</dbReference>
<dbReference type="Pfam" id="PF00581">
    <property type="entry name" value="Rhodanese"/>
    <property type="match status" value="1"/>
</dbReference>
<gene>
    <name evidence="2" type="ORF">G7K_5861-t1</name>
</gene>
<dbReference type="PANTHER" id="PTHR43268">
    <property type="entry name" value="THIOSULFATE SULFURTRANSFERASE/RHODANESE-LIKE DOMAIN-CONTAINING PROTEIN 2"/>
    <property type="match status" value="1"/>
</dbReference>
<dbReference type="AlphaFoldDB" id="A0A0E9NPN6"/>
<dbReference type="InterPro" id="IPR001763">
    <property type="entry name" value="Rhodanese-like_dom"/>
</dbReference>
<dbReference type="Gene3D" id="3.40.250.10">
    <property type="entry name" value="Rhodanese-like domain"/>
    <property type="match status" value="1"/>
</dbReference>
<dbReference type="STRING" id="698492.A0A0E9NPN6"/>
<evidence type="ECO:0000259" key="1">
    <source>
        <dbReference type="PROSITE" id="PS50206"/>
    </source>
</evidence>
<reference evidence="2 3" key="3">
    <citation type="journal article" date="2015" name="Genome Announc.">
        <title>Draft Genome Sequence of the Archiascomycetous Yeast Saitoella complicata.</title>
        <authorList>
            <person name="Yamauchi K."/>
            <person name="Kondo S."/>
            <person name="Hamamoto M."/>
            <person name="Takahashi Y."/>
            <person name="Ogura Y."/>
            <person name="Hayashi T."/>
            <person name="Nishida H."/>
        </authorList>
    </citation>
    <scope>NUCLEOTIDE SEQUENCE [LARGE SCALE GENOMIC DNA]</scope>
    <source>
        <strain evidence="2 3">NRRL Y-17804</strain>
    </source>
</reference>
<dbReference type="Proteomes" id="UP000033140">
    <property type="component" value="Unassembled WGS sequence"/>
</dbReference>
<dbReference type="OMA" id="ECKEKLW"/>
<keyword evidence="3" id="KW-1185">Reference proteome</keyword>
<name>A0A0E9NPN6_SAICN</name>
<dbReference type="PANTHER" id="PTHR43268:SF6">
    <property type="entry name" value="THIOSULFATE SULFURTRANSFERASE_RHODANESE-LIKE DOMAIN-CONTAINING PROTEIN 2"/>
    <property type="match status" value="1"/>
</dbReference>
<organism evidence="2 3">
    <name type="scientific">Saitoella complicata (strain BCRC 22490 / CBS 7301 / JCM 7358 / NBRC 10748 / NRRL Y-17804)</name>
    <dbReference type="NCBI Taxonomy" id="698492"/>
    <lineage>
        <taxon>Eukaryota</taxon>
        <taxon>Fungi</taxon>
        <taxon>Dikarya</taxon>
        <taxon>Ascomycota</taxon>
        <taxon>Taphrinomycotina</taxon>
        <taxon>Taphrinomycotina incertae sedis</taxon>
        <taxon>Saitoella</taxon>
    </lineage>
</organism>
<dbReference type="Pfam" id="PF17773">
    <property type="entry name" value="UPF0176_N"/>
    <property type="match status" value="1"/>
</dbReference>
<reference evidence="2 3" key="2">
    <citation type="journal article" date="2014" name="J. Gen. Appl. Microbiol.">
        <title>The early diverging ascomycetous budding yeast Saitoella complicata has three histone deacetylases belonging to the Clr6, Hos2, and Rpd3 lineages.</title>
        <authorList>
            <person name="Nishida H."/>
            <person name="Matsumoto T."/>
            <person name="Kondo S."/>
            <person name="Hamamoto M."/>
            <person name="Yoshikawa H."/>
        </authorList>
    </citation>
    <scope>NUCLEOTIDE SEQUENCE [LARGE SCALE GENOMIC DNA]</scope>
    <source>
        <strain evidence="2 3">NRRL Y-17804</strain>
    </source>
</reference>
<dbReference type="Pfam" id="PF12368">
    <property type="entry name" value="Rhodanese_C"/>
    <property type="match status" value="1"/>
</dbReference>
<evidence type="ECO:0000313" key="3">
    <source>
        <dbReference type="Proteomes" id="UP000033140"/>
    </source>
</evidence>
<accession>A0A0E9NPN6</accession>
<dbReference type="Gene3D" id="3.30.70.100">
    <property type="match status" value="1"/>
</dbReference>
<dbReference type="SUPFAM" id="SSF52821">
    <property type="entry name" value="Rhodanese/Cell cycle control phosphatase"/>
    <property type="match status" value="1"/>
</dbReference>
<protein>
    <recommendedName>
        <fullName evidence="1">Rhodanese domain-containing protein</fullName>
    </recommendedName>
</protein>
<dbReference type="InterPro" id="IPR040503">
    <property type="entry name" value="TRHO_N"/>
</dbReference>
<dbReference type="PROSITE" id="PS50206">
    <property type="entry name" value="RHODANESE_3"/>
    <property type="match status" value="1"/>
</dbReference>
<proteinExistence type="predicted"/>
<evidence type="ECO:0000313" key="2">
    <source>
        <dbReference type="EMBL" id="GAO51768.1"/>
    </source>
</evidence>
<dbReference type="InterPro" id="IPR036873">
    <property type="entry name" value="Rhodanese-like_dom_sf"/>
</dbReference>
<feature type="domain" description="Rhodanese" evidence="1">
    <location>
        <begin position="192"/>
        <end position="284"/>
    </location>
</feature>
<reference evidence="2 3" key="1">
    <citation type="journal article" date="2011" name="J. Gen. Appl. Microbiol.">
        <title>Draft genome sequencing of the enigmatic yeast Saitoella complicata.</title>
        <authorList>
            <person name="Nishida H."/>
            <person name="Hamamoto M."/>
            <person name="Sugiyama J."/>
        </authorList>
    </citation>
    <scope>NUCLEOTIDE SEQUENCE [LARGE SCALE GENOMIC DNA]</scope>
    <source>
        <strain evidence="2 3">NRRL Y-17804</strain>
    </source>
</reference>
<sequence>MPERIHDVTAYTGRRAPKHTSDATSYHCPCLPSSGKVLLFYRYFANPPRHPFLDSRQCLELARWHEETCTALNLTGKIRIAGEGFNVTVAGRDEEVEEYVKRCCAHRSFAGLRLGSKDETEKYFKPTPGCAHVFEELSVKITDEATPFSVTSYTPSDWITPPPGPAEEEDQSLITYLSPPAFHALLSSIPSDEKDKILLDTRNHYESSLGQFTTPTLAPHLPPIRKFSSLPAYLEPAKSTWEGKEVITYCTGGIRCEKAARYIADTLPVRRVYTLHGGIQSYLTWFSEQLRLGLVKPEHSVWKGRNYVFDARGSTGIEGDEGRVGMIGKCGLCGKEESAEVVGKCAVKGCHLVVLACKPCAEDKAATGKDWECCGVCVRMTAEARNGKRKGLCTCEQARVSRLNENNP</sequence>